<evidence type="ECO:0000256" key="2">
    <source>
        <dbReference type="ARBA" id="ARBA00022670"/>
    </source>
</evidence>
<evidence type="ECO:0000259" key="11">
    <source>
        <dbReference type="PROSITE" id="PS51767"/>
    </source>
</evidence>
<dbReference type="EMBL" id="GL629735">
    <property type="protein sequence ID" value="EFX06105.1"/>
    <property type="molecule type" value="Genomic_DNA"/>
</dbReference>
<dbReference type="Gene3D" id="2.40.70.10">
    <property type="entry name" value="Acid Proteases"/>
    <property type="match status" value="2"/>
</dbReference>
<evidence type="ECO:0000256" key="4">
    <source>
        <dbReference type="ARBA" id="ARBA00022750"/>
    </source>
</evidence>
<evidence type="ECO:0000256" key="5">
    <source>
        <dbReference type="ARBA" id="ARBA00022801"/>
    </source>
</evidence>
<feature type="signal peptide" evidence="10">
    <location>
        <begin position="1"/>
        <end position="18"/>
    </location>
</feature>
<evidence type="ECO:0000313" key="12">
    <source>
        <dbReference type="EMBL" id="EFX06105.1"/>
    </source>
</evidence>
<feature type="active site" evidence="8">
    <location>
        <position position="78"/>
    </location>
</feature>
<dbReference type="PANTHER" id="PTHR47966:SF65">
    <property type="entry name" value="ASPARTIC-TYPE ENDOPEPTIDASE"/>
    <property type="match status" value="1"/>
</dbReference>
<dbReference type="Pfam" id="PF00026">
    <property type="entry name" value="Asp"/>
    <property type="match status" value="1"/>
</dbReference>
<dbReference type="InParanoid" id="F0XAH0"/>
<evidence type="ECO:0000313" key="13">
    <source>
        <dbReference type="Proteomes" id="UP000007796"/>
    </source>
</evidence>
<feature type="chain" id="PRO_5003259823" description="Probable aspartic-type endopeptidase OPSB" evidence="10">
    <location>
        <begin position="19"/>
        <end position="494"/>
    </location>
</feature>
<evidence type="ECO:0000256" key="7">
    <source>
        <dbReference type="ARBA" id="ARBA00068059"/>
    </source>
</evidence>
<reference evidence="12 13" key="1">
    <citation type="journal article" date="2011" name="Proc. Natl. Acad. Sci. U.S.A.">
        <title>Genome and transcriptome analyses of the mountain pine beetle-fungal symbiont Grosmannia clavigera, a lodgepole pine pathogen.</title>
        <authorList>
            <person name="DiGuistini S."/>
            <person name="Wang Y."/>
            <person name="Liao N.Y."/>
            <person name="Taylor G."/>
            <person name="Tanguay P."/>
            <person name="Feau N."/>
            <person name="Henrissat B."/>
            <person name="Chan S.K."/>
            <person name="Hesse-Orce U."/>
            <person name="Alamouti S.M."/>
            <person name="Tsui C.K.M."/>
            <person name="Docking R.T."/>
            <person name="Levasseur A."/>
            <person name="Haridas S."/>
            <person name="Robertson G."/>
            <person name="Birol I."/>
            <person name="Holt R.A."/>
            <person name="Marra M.A."/>
            <person name="Hamelin R.C."/>
            <person name="Hirst M."/>
            <person name="Jones S.J.M."/>
            <person name="Bohlmann J."/>
            <person name="Breuil C."/>
        </authorList>
    </citation>
    <scope>NUCLEOTIDE SEQUENCE [LARGE SCALE GENOMIC DNA]</scope>
    <source>
        <strain evidence="13">kw1407 / UAMH 11150</strain>
    </source>
</reference>
<dbReference type="GO" id="GO:0006508">
    <property type="term" value="P:proteolysis"/>
    <property type="evidence" value="ECO:0007669"/>
    <property type="project" value="UniProtKB-KW"/>
</dbReference>
<dbReference type="STRING" id="655863.F0XAH0"/>
<proteinExistence type="inferred from homology"/>
<dbReference type="GeneID" id="25977356"/>
<comment type="similarity">
    <text evidence="1 9">Belongs to the peptidase A1 family.</text>
</comment>
<dbReference type="CDD" id="cd05474">
    <property type="entry name" value="SAP_like"/>
    <property type="match status" value="1"/>
</dbReference>
<accession>F0XAH0</accession>
<dbReference type="OrthoDB" id="771136at2759"/>
<dbReference type="FunCoup" id="F0XAH0">
    <property type="interactions" value="279"/>
</dbReference>
<keyword evidence="2 9" id="KW-0645">Protease</keyword>
<keyword evidence="5 9" id="KW-0378">Hydrolase</keyword>
<dbReference type="PANTHER" id="PTHR47966">
    <property type="entry name" value="BETA-SITE APP-CLEAVING ENZYME, ISOFORM A-RELATED"/>
    <property type="match status" value="1"/>
</dbReference>
<evidence type="ECO:0000256" key="1">
    <source>
        <dbReference type="ARBA" id="ARBA00007447"/>
    </source>
</evidence>
<evidence type="ECO:0000256" key="6">
    <source>
        <dbReference type="ARBA" id="ARBA00067536"/>
    </source>
</evidence>
<evidence type="ECO:0000256" key="9">
    <source>
        <dbReference type="RuleBase" id="RU000454"/>
    </source>
</evidence>
<evidence type="ECO:0000256" key="3">
    <source>
        <dbReference type="ARBA" id="ARBA00022729"/>
    </source>
</evidence>
<dbReference type="GO" id="GO:0004190">
    <property type="term" value="F:aspartic-type endopeptidase activity"/>
    <property type="evidence" value="ECO:0007669"/>
    <property type="project" value="UniProtKB-KW"/>
</dbReference>
<dbReference type="InterPro" id="IPR033121">
    <property type="entry name" value="PEPTIDASE_A1"/>
</dbReference>
<dbReference type="AlphaFoldDB" id="F0XAH0"/>
<dbReference type="InterPro" id="IPR001969">
    <property type="entry name" value="Aspartic_peptidase_AS"/>
</dbReference>
<evidence type="ECO:0000256" key="10">
    <source>
        <dbReference type="SAM" id="SignalP"/>
    </source>
</evidence>
<dbReference type="PRINTS" id="PR00792">
    <property type="entry name" value="PEPSIN"/>
</dbReference>
<dbReference type="PROSITE" id="PS51767">
    <property type="entry name" value="PEPTIDASE_A1"/>
    <property type="match status" value="1"/>
</dbReference>
<feature type="active site" evidence="8">
    <location>
        <position position="283"/>
    </location>
</feature>
<keyword evidence="4 9" id="KW-0064">Aspartyl protease</keyword>
<keyword evidence="3 10" id="KW-0732">Signal</keyword>
<dbReference type="Proteomes" id="UP000007796">
    <property type="component" value="Unassembled WGS sequence"/>
</dbReference>
<dbReference type="InterPro" id="IPR021109">
    <property type="entry name" value="Peptidase_aspartic_dom_sf"/>
</dbReference>
<dbReference type="FunFam" id="2.40.70.10:FF:000011">
    <property type="entry name" value="Aspartic protease"/>
    <property type="match status" value="1"/>
</dbReference>
<name>F0XAH0_GROCL</name>
<sequence length="494" mass="50772">MKGHSVAAGAVLAATVNAATPEGVVQWNIGKRQPHPRAIRRSVTNTDQITISNNVSSGGYFAECEVGTPAQTLTLQLDTGSSDTWLPASNASVCSTSRHSTSSGCSLGSFDSSSSSTFSIVNSDFSIQYVDGSESVGDYFTDVFVIGGSTISNLTMGLGLTTDISFGLVGVGYASNEAIVGTEDSFSAEYANLPVALVNSGIIKSRAYSLWLNDLDASTGNILFGGIDTEKYDGELTSIDIYKDSSSETFTSFIVALTSVNASSSSGTDLLTSREFPISVVLDSGTTLSYVPNDLAAQIWTEVGAVYSSDVGAAVIPCSKAGGDGVLSFGFAGPGGPVINVTMDELVLGIGSATFTSGEYKGETACEFGIQNMTGDPYMLGDTFLRSAYVVYDLVNNQIGIAPTKFNATATNIVAFTSSGAAIPSATTAPHQDQVTSATSYTTPGYAASSGFSSSDSSSSSSKNSGASSLVTRDALRVALTGTAMFLTGGLLML</sequence>
<dbReference type="RefSeq" id="XP_014175587.1">
    <property type="nucleotide sequence ID" value="XM_014320112.1"/>
</dbReference>
<dbReference type="eggNOG" id="KOG1339">
    <property type="taxonomic scope" value="Eukaryota"/>
</dbReference>
<keyword evidence="13" id="KW-1185">Reference proteome</keyword>
<gene>
    <name evidence="12" type="ORF">CMQ_4174</name>
</gene>
<dbReference type="HOGENOM" id="CLU_013253_9_3_1"/>
<dbReference type="SUPFAM" id="SSF50630">
    <property type="entry name" value="Acid proteases"/>
    <property type="match status" value="1"/>
</dbReference>
<evidence type="ECO:0000256" key="8">
    <source>
        <dbReference type="PIRSR" id="PIRSR601461-1"/>
    </source>
</evidence>
<protein>
    <recommendedName>
        <fullName evidence="7">Probable aspartic-type endopeptidase OPSB</fullName>
    </recommendedName>
    <alternativeName>
        <fullName evidence="6">Probable aspartic-type endopeptidase opsB</fullName>
    </alternativeName>
</protein>
<dbReference type="InterPro" id="IPR033876">
    <property type="entry name" value="SAP-like"/>
</dbReference>
<organism evidence="13">
    <name type="scientific">Grosmannia clavigera (strain kw1407 / UAMH 11150)</name>
    <name type="common">Blue stain fungus</name>
    <name type="synonym">Graphiocladiella clavigera</name>
    <dbReference type="NCBI Taxonomy" id="655863"/>
    <lineage>
        <taxon>Eukaryota</taxon>
        <taxon>Fungi</taxon>
        <taxon>Dikarya</taxon>
        <taxon>Ascomycota</taxon>
        <taxon>Pezizomycotina</taxon>
        <taxon>Sordariomycetes</taxon>
        <taxon>Sordariomycetidae</taxon>
        <taxon>Ophiostomatales</taxon>
        <taxon>Ophiostomataceae</taxon>
        <taxon>Leptographium</taxon>
    </lineage>
</organism>
<dbReference type="PROSITE" id="PS00141">
    <property type="entry name" value="ASP_PROTEASE"/>
    <property type="match status" value="1"/>
</dbReference>
<feature type="domain" description="Peptidase A1" evidence="11">
    <location>
        <begin position="60"/>
        <end position="402"/>
    </location>
</feature>
<dbReference type="InterPro" id="IPR001461">
    <property type="entry name" value="Aspartic_peptidase_A1"/>
</dbReference>